<feature type="region of interest" description="Disordered" evidence="1">
    <location>
        <begin position="77"/>
        <end position="102"/>
    </location>
</feature>
<reference evidence="2" key="1">
    <citation type="journal article" date="2013" name="Genetics">
        <title>The draft genome and transcriptome of Panagrellus redivivus are shaped by the harsh demands of a free-living lifestyle.</title>
        <authorList>
            <person name="Srinivasan J."/>
            <person name="Dillman A.R."/>
            <person name="Macchietto M.G."/>
            <person name="Heikkinen L."/>
            <person name="Lakso M."/>
            <person name="Fracchia K.M."/>
            <person name="Antoshechkin I."/>
            <person name="Mortazavi A."/>
            <person name="Wong G."/>
            <person name="Sternberg P.W."/>
        </authorList>
    </citation>
    <scope>NUCLEOTIDE SEQUENCE [LARGE SCALE GENOMIC DNA]</scope>
    <source>
        <strain evidence="2">MT8872</strain>
    </source>
</reference>
<feature type="compositionally biased region" description="Polar residues" evidence="1">
    <location>
        <begin position="77"/>
        <end position="87"/>
    </location>
</feature>
<reference evidence="3" key="2">
    <citation type="submission" date="2020-10" db="UniProtKB">
        <authorList>
            <consortium name="WormBaseParasite"/>
        </authorList>
    </citation>
    <scope>IDENTIFICATION</scope>
</reference>
<name>A0A7E4ZYQ9_PANRE</name>
<proteinExistence type="predicted"/>
<evidence type="ECO:0000313" key="3">
    <source>
        <dbReference type="WBParaSite" id="Pan_g4039.t1"/>
    </source>
</evidence>
<organism evidence="2 3">
    <name type="scientific">Panagrellus redivivus</name>
    <name type="common">Microworm</name>
    <dbReference type="NCBI Taxonomy" id="6233"/>
    <lineage>
        <taxon>Eukaryota</taxon>
        <taxon>Metazoa</taxon>
        <taxon>Ecdysozoa</taxon>
        <taxon>Nematoda</taxon>
        <taxon>Chromadorea</taxon>
        <taxon>Rhabditida</taxon>
        <taxon>Tylenchina</taxon>
        <taxon>Panagrolaimomorpha</taxon>
        <taxon>Panagrolaimoidea</taxon>
        <taxon>Panagrolaimidae</taxon>
        <taxon>Panagrellus</taxon>
    </lineage>
</organism>
<accession>A0A7E4ZYQ9</accession>
<protein>
    <submittedName>
        <fullName evidence="3">Uncharacterized protein</fullName>
    </submittedName>
</protein>
<dbReference type="Proteomes" id="UP000492821">
    <property type="component" value="Unassembled WGS sequence"/>
</dbReference>
<dbReference type="WBParaSite" id="Pan_g4039.t1">
    <property type="protein sequence ID" value="Pan_g4039.t1"/>
    <property type="gene ID" value="Pan_g4039"/>
</dbReference>
<dbReference type="AlphaFoldDB" id="A0A7E4ZYQ9"/>
<sequence>MQHALRGQQQGSPSTCPEAFQLPSRLIRAQWTLLVSHSIITNFPAIAAAKSRLHHPTWQLFVQRYFLAPFRVPSNVNPPKLATTTGNRIMVPSSRPVHRQRH</sequence>
<evidence type="ECO:0000313" key="2">
    <source>
        <dbReference type="Proteomes" id="UP000492821"/>
    </source>
</evidence>
<keyword evidence="2" id="KW-1185">Reference proteome</keyword>
<evidence type="ECO:0000256" key="1">
    <source>
        <dbReference type="SAM" id="MobiDB-lite"/>
    </source>
</evidence>